<dbReference type="RefSeq" id="WP_088920729.1">
    <property type="nucleotide sequence ID" value="NZ_CP018632.1"/>
</dbReference>
<evidence type="ECO:0000256" key="1">
    <source>
        <dbReference type="ARBA" id="ARBA00004370"/>
    </source>
</evidence>
<dbReference type="InterPro" id="IPR034746">
    <property type="entry name" value="POTRA"/>
</dbReference>
<keyword evidence="13" id="KW-1185">Reference proteome</keyword>
<feature type="domain" description="POTRA" evidence="11">
    <location>
        <begin position="55"/>
        <end position="124"/>
    </location>
</feature>
<evidence type="ECO:0000259" key="11">
    <source>
        <dbReference type="PROSITE" id="PS51779"/>
    </source>
</evidence>
<keyword evidence="7 9" id="KW-0472">Membrane</keyword>
<keyword evidence="5 9" id="KW-0812">Transmembrane</keyword>
<proteinExistence type="inferred from homology"/>
<dbReference type="OrthoDB" id="9790370at2"/>
<dbReference type="InterPro" id="IPR013685">
    <property type="entry name" value="POTRA_FtsQ_type"/>
</dbReference>
<dbReference type="PANTHER" id="PTHR35851:SF1">
    <property type="entry name" value="CELL DIVISION PROTEIN FTSQ"/>
    <property type="match status" value="1"/>
</dbReference>
<keyword evidence="3 9" id="KW-0997">Cell inner membrane</keyword>
<dbReference type="GO" id="GO:0043093">
    <property type="term" value="P:FtsZ-dependent cytokinesis"/>
    <property type="evidence" value="ECO:0007669"/>
    <property type="project" value="UniProtKB-UniRule"/>
</dbReference>
<dbReference type="GO" id="GO:0005886">
    <property type="term" value="C:plasma membrane"/>
    <property type="evidence" value="ECO:0007669"/>
    <property type="project" value="UniProtKB-SubCell"/>
</dbReference>
<dbReference type="Gene3D" id="3.10.20.310">
    <property type="entry name" value="membrane protein fhac"/>
    <property type="match status" value="1"/>
</dbReference>
<dbReference type="Gene3D" id="3.40.50.11690">
    <property type="entry name" value="Cell division protein FtsQ/DivIB"/>
    <property type="match status" value="1"/>
</dbReference>
<evidence type="ECO:0000256" key="6">
    <source>
        <dbReference type="ARBA" id="ARBA00022989"/>
    </source>
</evidence>
<keyword evidence="2 9" id="KW-1003">Cell membrane</keyword>
<comment type="function">
    <text evidence="9">Essential cell division protein. May link together the upstream cell division proteins, which are predominantly cytoplasmic, with the downstream cell division proteins, which are predominantly periplasmic. May control correct divisome assembly.</text>
</comment>
<organism evidence="12 13">
    <name type="scientific">Granulosicoccus antarcticus IMCC3135</name>
    <dbReference type="NCBI Taxonomy" id="1192854"/>
    <lineage>
        <taxon>Bacteria</taxon>
        <taxon>Pseudomonadati</taxon>
        <taxon>Pseudomonadota</taxon>
        <taxon>Gammaproteobacteria</taxon>
        <taxon>Chromatiales</taxon>
        <taxon>Granulosicoccaceae</taxon>
        <taxon>Granulosicoccus</taxon>
    </lineage>
</organism>
<evidence type="ECO:0000256" key="3">
    <source>
        <dbReference type="ARBA" id="ARBA00022519"/>
    </source>
</evidence>
<keyword evidence="8 9" id="KW-0131">Cell cycle</keyword>
<keyword evidence="6 9" id="KW-1133">Transmembrane helix</keyword>
<dbReference type="HAMAP" id="MF_00911">
    <property type="entry name" value="FtsQ_subfam"/>
    <property type="match status" value="1"/>
</dbReference>
<dbReference type="Pfam" id="PF03799">
    <property type="entry name" value="FtsQ_DivIB_C"/>
    <property type="match status" value="1"/>
</dbReference>
<comment type="subunit">
    <text evidence="9">Part of a complex composed of FtsB, FtsL and FtsQ.</text>
</comment>
<name>A0A2Z2P7S5_9GAMM</name>
<dbReference type="PROSITE" id="PS51779">
    <property type="entry name" value="POTRA"/>
    <property type="match status" value="1"/>
</dbReference>
<evidence type="ECO:0000256" key="7">
    <source>
        <dbReference type="ARBA" id="ARBA00023136"/>
    </source>
</evidence>
<dbReference type="KEGG" id="gai:IMCC3135_29165"/>
<dbReference type="PANTHER" id="PTHR35851">
    <property type="entry name" value="CELL DIVISION PROTEIN FTSQ"/>
    <property type="match status" value="1"/>
</dbReference>
<evidence type="ECO:0000313" key="12">
    <source>
        <dbReference type="EMBL" id="ASJ75884.1"/>
    </source>
</evidence>
<evidence type="ECO:0000256" key="2">
    <source>
        <dbReference type="ARBA" id="ARBA00022475"/>
    </source>
</evidence>
<dbReference type="InterPro" id="IPR005548">
    <property type="entry name" value="Cell_div_FtsQ/DivIB_C"/>
</dbReference>
<dbReference type="AlphaFoldDB" id="A0A2Z2P7S5"/>
<evidence type="ECO:0000256" key="9">
    <source>
        <dbReference type="HAMAP-Rule" id="MF_00911"/>
    </source>
</evidence>
<dbReference type="InterPro" id="IPR045335">
    <property type="entry name" value="FtsQ_C_sf"/>
</dbReference>
<accession>A0A2Z2P7S5</accession>
<evidence type="ECO:0000256" key="10">
    <source>
        <dbReference type="SAM" id="MobiDB-lite"/>
    </source>
</evidence>
<comment type="similarity">
    <text evidence="9">Belongs to the FtsQ/DivIB family. FtsQ subfamily.</text>
</comment>
<evidence type="ECO:0000256" key="4">
    <source>
        <dbReference type="ARBA" id="ARBA00022618"/>
    </source>
</evidence>
<keyword evidence="4 9" id="KW-0132">Cell division</keyword>
<evidence type="ECO:0000256" key="8">
    <source>
        <dbReference type="ARBA" id="ARBA00023306"/>
    </source>
</evidence>
<reference evidence="12 13" key="1">
    <citation type="submission" date="2016-12" db="EMBL/GenBank/DDBJ databases">
        <authorList>
            <person name="Song W.-J."/>
            <person name="Kurnit D.M."/>
        </authorList>
    </citation>
    <scope>NUCLEOTIDE SEQUENCE [LARGE SCALE GENOMIC DNA]</scope>
    <source>
        <strain evidence="12 13">IMCC3135</strain>
    </source>
</reference>
<dbReference type="GO" id="GO:0032153">
    <property type="term" value="C:cell division site"/>
    <property type="evidence" value="ECO:0007669"/>
    <property type="project" value="UniProtKB-UniRule"/>
</dbReference>
<protein>
    <recommendedName>
        <fullName evidence="9">Cell division protein FtsQ</fullName>
    </recommendedName>
</protein>
<dbReference type="Pfam" id="PF08478">
    <property type="entry name" value="POTRA_1"/>
    <property type="match status" value="1"/>
</dbReference>
<dbReference type="GO" id="GO:0090529">
    <property type="term" value="P:cell septum assembly"/>
    <property type="evidence" value="ECO:0007669"/>
    <property type="project" value="InterPro"/>
</dbReference>
<evidence type="ECO:0000313" key="13">
    <source>
        <dbReference type="Proteomes" id="UP000250079"/>
    </source>
</evidence>
<gene>
    <name evidence="9 12" type="primary">ftsQ</name>
    <name evidence="12" type="ORF">IMCC3135_29165</name>
</gene>
<comment type="subcellular location">
    <subcellularLocation>
        <location evidence="9">Cell inner membrane</location>
        <topology evidence="9">Single-pass type II membrane protein</topology>
    </subcellularLocation>
    <subcellularLocation>
        <location evidence="1">Membrane</location>
    </subcellularLocation>
    <text evidence="9">Localizes to the division septum.</text>
</comment>
<dbReference type="Proteomes" id="UP000250079">
    <property type="component" value="Chromosome"/>
</dbReference>
<feature type="transmembrane region" description="Helical" evidence="9">
    <location>
        <begin position="28"/>
        <end position="49"/>
    </location>
</feature>
<dbReference type="InterPro" id="IPR026579">
    <property type="entry name" value="FtsQ"/>
</dbReference>
<feature type="region of interest" description="Disordered" evidence="10">
    <location>
        <begin position="268"/>
        <end position="287"/>
    </location>
</feature>
<dbReference type="EMBL" id="CP018632">
    <property type="protein sequence ID" value="ASJ75884.1"/>
    <property type="molecule type" value="Genomic_DNA"/>
</dbReference>
<evidence type="ECO:0000256" key="5">
    <source>
        <dbReference type="ARBA" id="ARBA00022692"/>
    </source>
</evidence>
<sequence>MSEPVAQLLGSGPVLPRRAGRPSSMTRWSIGALGFVILVGVSVAVSNFAKNPERFPVSNVDILGTVDYVDRNSLKESVGQHIGKGFYGLDIDEVRESIEILPWVAQVRVSRIWPSRLEVRVEEHEPSARWNDDQLLSKHLEVFAPPQLQLDDPRYNQWREVFAKLPEIRGAEGRQSELFDAFRQYQHDLAQFGLTLEKLDEDERGSQLLVLSNQVTVRLGYEEQELRMQRFLDVYKRMQAKIERHAAISTAIFDMRYSNGFALGGVETGTSGELSDQSSGVPQGPLQ</sequence>